<name>A0A7J6GGP7_CANSA</name>
<feature type="compositionally biased region" description="Basic and acidic residues" evidence="1">
    <location>
        <begin position="27"/>
        <end position="37"/>
    </location>
</feature>
<sequence>MDMEALSTGKLKRGQEASSPTSSPITTKDDGSFEDLRPWGFEARGGGKEGETERERERVPERGIRQEREKEGVGISGLGIVGGWNTIVTMSYAFGQFPLLLAVRKVDMRWSEYPLI</sequence>
<gene>
    <name evidence="2" type="ORF">G4B88_009431</name>
</gene>
<dbReference type="AlphaFoldDB" id="A0A7J6GGP7"/>
<keyword evidence="3" id="KW-1185">Reference proteome</keyword>
<evidence type="ECO:0000313" key="3">
    <source>
        <dbReference type="Proteomes" id="UP000583929"/>
    </source>
</evidence>
<dbReference type="EMBL" id="JAATIQ010000104">
    <property type="protein sequence ID" value="KAF4382141.1"/>
    <property type="molecule type" value="Genomic_DNA"/>
</dbReference>
<feature type="compositionally biased region" description="Basic and acidic residues" evidence="1">
    <location>
        <begin position="45"/>
        <end position="69"/>
    </location>
</feature>
<dbReference type="Proteomes" id="UP000583929">
    <property type="component" value="Unassembled WGS sequence"/>
</dbReference>
<evidence type="ECO:0000256" key="1">
    <source>
        <dbReference type="SAM" id="MobiDB-lite"/>
    </source>
</evidence>
<accession>A0A7J6GGP7</accession>
<proteinExistence type="predicted"/>
<protein>
    <submittedName>
        <fullName evidence="2">Uncharacterized protein</fullName>
    </submittedName>
</protein>
<organism evidence="2 3">
    <name type="scientific">Cannabis sativa</name>
    <name type="common">Hemp</name>
    <name type="synonym">Marijuana</name>
    <dbReference type="NCBI Taxonomy" id="3483"/>
    <lineage>
        <taxon>Eukaryota</taxon>
        <taxon>Viridiplantae</taxon>
        <taxon>Streptophyta</taxon>
        <taxon>Embryophyta</taxon>
        <taxon>Tracheophyta</taxon>
        <taxon>Spermatophyta</taxon>
        <taxon>Magnoliopsida</taxon>
        <taxon>eudicotyledons</taxon>
        <taxon>Gunneridae</taxon>
        <taxon>Pentapetalae</taxon>
        <taxon>rosids</taxon>
        <taxon>fabids</taxon>
        <taxon>Rosales</taxon>
        <taxon>Cannabaceae</taxon>
        <taxon>Cannabis</taxon>
    </lineage>
</organism>
<comment type="caution">
    <text evidence="2">The sequence shown here is derived from an EMBL/GenBank/DDBJ whole genome shotgun (WGS) entry which is preliminary data.</text>
</comment>
<reference evidence="2 3" key="1">
    <citation type="journal article" date="2020" name="bioRxiv">
        <title>Sequence and annotation of 42 cannabis genomes reveals extensive copy number variation in cannabinoid synthesis and pathogen resistance genes.</title>
        <authorList>
            <person name="Mckernan K.J."/>
            <person name="Helbert Y."/>
            <person name="Kane L.T."/>
            <person name="Ebling H."/>
            <person name="Zhang L."/>
            <person name="Liu B."/>
            <person name="Eaton Z."/>
            <person name="Mclaughlin S."/>
            <person name="Kingan S."/>
            <person name="Baybayan P."/>
            <person name="Concepcion G."/>
            <person name="Jordan M."/>
            <person name="Riva A."/>
            <person name="Barbazuk W."/>
            <person name="Harkins T."/>
        </authorList>
    </citation>
    <scope>NUCLEOTIDE SEQUENCE [LARGE SCALE GENOMIC DNA]</scope>
    <source>
        <strain evidence="3">cv. Jamaican Lion 4</strain>
        <tissue evidence="2">Leaf</tissue>
    </source>
</reference>
<feature type="compositionally biased region" description="Polar residues" evidence="1">
    <location>
        <begin position="16"/>
        <end position="26"/>
    </location>
</feature>
<evidence type="ECO:0000313" key="2">
    <source>
        <dbReference type="EMBL" id="KAF4382141.1"/>
    </source>
</evidence>
<feature type="region of interest" description="Disordered" evidence="1">
    <location>
        <begin position="1"/>
        <end position="69"/>
    </location>
</feature>